<evidence type="ECO:0000313" key="4">
    <source>
        <dbReference type="EMBL" id="SQH99322.1"/>
    </source>
</evidence>
<dbReference type="KEGG" id="cmin:NCTC10288_00758"/>
<accession>A0A2X4RPR5</accession>
<sequence length="207" mass="21796">MPDSFGAMMSHTLKKATIATSLAALSCGAFGTGVAGAAEPTSGNPFASSSSQLEQLSSKFLGDKGDKDGNNDGGKDNEEGSGLIEKYEEVDGFKDKLPADEAKKAIIGTFTAKKNDAVSVTFNEDGTLSFTDGCNHGTGTYHFDQTDAIVIDNLTETRMACDKPVMADAQDFKSILEIKPAVFPIDDSTYALGAQGIVIQFVKSEDK</sequence>
<reference evidence="4 5" key="1">
    <citation type="submission" date="2018-06" db="EMBL/GenBank/DDBJ databases">
        <authorList>
            <consortium name="Pathogen Informatics"/>
            <person name="Doyle S."/>
        </authorList>
    </citation>
    <scope>NUCLEOTIDE SEQUENCE [LARGE SCALE GENOMIC DNA]</scope>
    <source>
        <strain evidence="4 5">NCTC10288</strain>
    </source>
</reference>
<evidence type="ECO:0000256" key="1">
    <source>
        <dbReference type="SAM" id="MobiDB-lite"/>
    </source>
</evidence>
<name>A0A2X4RPR5_9CORY</name>
<dbReference type="AlphaFoldDB" id="A0A2X4RPR5"/>
<dbReference type="InterPro" id="IPR005184">
    <property type="entry name" value="DUF306_Meta_HslJ"/>
</dbReference>
<proteinExistence type="predicted"/>
<gene>
    <name evidence="4" type="ORF">NCTC10288_00758</name>
</gene>
<keyword evidence="2" id="KW-0732">Signal</keyword>
<feature type="compositionally biased region" description="Basic and acidic residues" evidence="1">
    <location>
        <begin position="61"/>
        <end position="78"/>
    </location>
</feature>
<dbReference type="Gene3D" id="2.40.128.270">
    <property type="match status" value="1"/>
</dbReference>
<feature type="region of interest" description="Disordered" evidence="1">
    <location>
        <begin position="38"/>
        <end position="82"/>
    </location>
</feature>
<evidence type="ECO:0000259" key="3">
    <source>
        <dbReference type="Pfam" id="PF03724"/>
    </source>
</evidence>
<dbReference type="Pfam" id="PF03724">
    <property type="entry name" value="META"/>
    <property type="match status" value="1"/>
</dbReference>
<dbReference type="InterPro" id="IPR038670">
    <property type="entry name" value="HslJ-like_sf"/>
</dbReference>
<feature type="chain" id="PRO_5015958044" evidence="2">
    <location>
        <begin position="38"/>
        <end position="207"/>
    </location>
</feature>
<dbReference type="Proteomes" id="UP000249264">
    <property type="component" value="Chromosome 1"/>
</dbReference>
<feature type="compositionally biased region" description="Low complexity" evidence="1">
    <location>
        <begin position="48"/>
        <end position="58"/>
    </location>
</feature>
<dbReference type="EMBL" id="LS483460">
    <property type="protein sequence ID" value="SQH99322.1"/>
    <property type="molecule type" value="Genomic_DNA"/>
</dbReference>
<feature type="domain" description="DUF306" evidence="3">
    <location>
        <begin position="112"/>
        <end position="177"/>
    </location>
</feature>
<evidence type="ECO:0000256" key="2">
    <source>
        <dbReference type="SAM" id="SignalP"/>
    </source>
</evidence>
<feature type="signal peptide" evidence="2">
    <location>
        <begin position="1"/>
        <end position="37"/>
    </location>
</feature>
<organism evidence="4 5">
    <name type="scientific">Corynebacterium minutissimum</name>
    <dbReference type="NCBI Taxonomy" id="38301"/>
    <lineage>
        <taxon>Bacteria</taxon>
        <taxon>Bacillati</taxon>
        <taxon>Actinomycetota</taxon>
        <taxon>Actinomycetes</taxon>
        <taxon>Mycobacteriales</taxon>
        <taxon>Corynebacteriaceae</taxon>
        <taxon>Corynebacterium</taxon>
    </lineage>
</organism>
<protein>
    <submittedName>
        <fullName evidence="4">META domain</fullName>
    </submittedName>
</protein>
<evidence type="ECO:0000313" key="5">
    <source>
        <dbReference type="Proteomes" id="UP000249264"/>
    </source>
</evidence>